<dbReference type="EMBL" id="BONH01000008">
    <property type="protein sequence ID" value="GIF97413.1"/>
    <property type="molecule type" value="Genomic_DNA"/>
</dbReference>
<feature type="transmembrane region" description="Helical" evidence="1">
    <location>
        <begin position="219"/>
        <end position="241"/>
    </location>
</feature>
<feature type="transmembrane region" description="Helical" evidence="1">
    <location>
        <begin position="144"/>
        <end position="162"/>
    </location>
</feature>
<organism evidence="2 3">
    <name type="scientific">Catellatospora citrea</name>
    <dbReference type="NCBI Taxonomy" id="53366"/>
    <lineage>
        <taxon>Bacteria</taxon>
        <taxon>Bacillati</taxon>
        <taxon>Actinomycetota</taxon>
        <taxon>Actinomycetes</taxon>
        <taxon>Micromonosporales</taxon>
        <taxon>Micromonosporaceae</taxon>
        <taxon>Catellatospora</taxon>
    </lineage>
</organism>
<dbReference type="AlphaFoldDB" id="A0A8J3KI61"/>
<accession>A0A8J3KI61</accession>
<feature type="transmembrane region" description="Helical" evidence="1">
    <location>
        <begin position="46"/>
        <end position="71"/>
    </location>
</feature>
<evidence type="ECO:0000313" key="3">
    <source>
        <dbReference type="Proteomes" id="UP000659904"/>
    </source>
</evidence>
<keyword evidence="3" id="KW-1185">Reference proteome</keyword>
<keyword evidence="1" id="KW-1133">Transmembrane helix</keyword>
<dbReference type="RefSeq" id="WP_120318103.1">
    <property type="nucleotide sequence ID" value="NZ_BONH01000008.1"/>
</dbReference>
<evidence type="ECO:0008006" key="4">
    <source>
        <dbReference type="Google" id="ProtNLM"/>
    </source>
</evidence>
<protein>
    <recommendedName>
        <fullName evidence="4">Mannosyltransferase PIG-V</fullName>
    </recommendedName>
</protein>
<keyword evidence="1" id="KW-0472">Membrane</keyword>
<feature type="transmembrane region" description="Helical" evidence="1">
    <location>
        <begin position="388"/>
        <end position="408"/>
    </location>
</feature>
<proteinExistence type="predicted"/>
<dbReference type="Proteomes" id="UP000659904">
    <property type="component" value="Unassembled WGS sequence"/>
</dbReference>
<reference evidence="2 3" key="1">
    <citation type="submission" date="2021-01" db="EMBL/GenBank/DDBJ databases">
        <title>Whole genome shotgun sequence of Catellatospora citrea NBRC 14495.</title>
        <authorList>
            <person name="Komaki H."/>
            <person name="Tamura T."/>
        </authorList>
    </citation>
    <scope>NUCLEOTIDE SEQUENCE [LARGE SCALE GENOMIC DNA]</scope>
    <source>
        <strain evidence="2 3">NBRC 14495</strain>
    </source>
</reference>
<gene>
    <name evidence="2" type="ORF">Cci01nite_25070</name>
</gene>
<evidence type="ECO:0000313" key="2">
    <source>
        <dbReference type="EMBL" id="GIF97413.1"/>
    </source>
</evidence>
<feature type="transmembrane region" description="Helical" evidence="1">
    <location>
        <begin position="316"/>
        <end position="335"/>
    </location>
</feature>
<evidence type="ECO:0000256" key="1">
    <source>
        <dbReference type="SAM" id="Phobius"/>
    </source>
</evidence>
<feature type="transmembrane region" description="Helical" evidence="1">
    <location>
        <begin position="253"/>
        <end position="272"/>
    </location>
</feature>
<feature type="transmembrane region" description="Helical" evidence="1">
    <location>
        <begin position="347"/>
        <end position="368"/>
    </location>
</feature>
<sequence length="413" mass="43606">MSVQRSVLADEAGNARTAQPLVPRQAGSAVRTDAGSASRPSRLARIWSYAGLPLLAYLLGHVLHGVAAYWFGFDWLSADSRIRWDGGIYLGIAETGYNAGPCAQVYPNGPNPDGLCGNAGWFPLLPYLVLALTKIGLGSAAAGVLIAEACALGMLIALRRLLARARPVVTFACLAVAALLPSGVYFHATFPMSLVMVLTLVMFLLLVRGRWVLAGLTGMVAATAYPLAVLLAPAAVVFLLIPPGRWAWRRLAVAAYVGGLTGAGVLAVFGVMQLTTGRWDAYLAIQSSNYGHGVHNPITTYLTLIEWQPSTVSAELVFSTGLVLLAAAALVVAAVRRQATVLDWTLGAVYGPLLLITPLVVGAGQAQFRSHTLLLPVVLLLRHLRWPVTAALAALGSPLAFLMTGLFLTRALV</sequence>
<keyword evidence="1" id="KW-0812">Transmembrane</keyword>
<comment type="caution">
    <text evidence="2">The sequence shown here is derived from an EMBL/GenBank/DDBJ whole genome shotgun (WGS) entry which is preliminary data.</text>
</comment>
<feature type="transmembrane region" description="Helical" evidence="1">
    <location>
        <begin position="168"/>
        <end position="186"/>
    </location>
</feature>
<name>A0A8J3KI61_9ACTN</name>